<sequence>MLKKLLAFYILIVLTGPVWGVTRFYLPASGAAAVNPTYNAGWEKTSQADNLRCVTSKLNTAMASKTSSENVSTNPYDVLTRQYVSDPIAGQTISGTLKGQIRVMESNNLANFNRAIVVYVVSNDGATVRGTLLSIFGGGTEYDNAFQNRNFPESTVLSSVNAQNGDRIVIEIGTRSTNTAATNRTATHSFGDDSANDLAEDESTTTANNPWIEFSGDIIFPRVTLNCE</sequence>
<gene>
    <name evidence="2" type="ORF">A2311_01195</name>
</gene>
<dbReference type="AlphaFoldDB" id="A0A1F4TNU8"/>
<protein>
    <submittedName>
        <fullName evidence="2">Uncharacterized protein</fullName>
    </submittedName>
</protein>
<accession>A0A1F4TNU8</accession>
<dbReference type="EMBL" id="MEUF01000046">
    <property type="protein sequence ID" value="OGC34297.1"/>
    <property type="molecule type" value="Genomic_DNA"/>
</dbReference>
<dbReference type="Proteomes" id="UP000178951">
    <property type="component" value="Unassembled WGS sequence"/>
</dbReference>
<feature type="compositionally biased region" description="Acidic residues" evidence="1">
    <location>
        <begin position="194"/>
        <end position="203"/>
    </location>
</feature>
<evidence type="ECO:0000313" key="3">
    <source>
        <dbReference type="Proteomes" id="UP000178951"/>
    </source>
</evidence>
<dbReference type="STRING" id="1802583.A2311_01195"/>
<proteinExistence type="predicted"/>
<feature type="region of interest" description="Disordered" evidence="1">
    <location>
        <begin position="180"/>
        <end position="205"/>
    </location>
</feature>
<reference evidence="2 3" key="1">
    <citation type="journal article" date="2016" name="Nat. Commun.">
        <title>Thousands of microbial genomes shed light on interconnected biogeochemical processes in an aquifer system.</title>
        <authorList>
            <person name="Anantharaman K."/>
            <person name="Brown C.T."/>
            <person name="Hug L.A."/>
            <person name="Sharon I."/>
            <person name="Castelle C.J."/>
            <person name="Probst A.J."/>
            <person name="Thomas B.C."/>
            <person name="Singh A."/>
            <person name="Wilkins M.J."/>
            <person name="Karaoz U."/>
            <person name="Brodie E.L."/>
            <person name="Williams K.H."/>
            <person name="Hubbard S.S."/>
            <person name="Banfield J.F."/>
        </authorList>
    </citation>
    <scope>NUCLEOTIDE SEQUENCE [LARGE SCALE GENOMIC DNA]</scope>
</reference>
<name>A0A1F4TNU8_UNCSA</name>
<evidence type="ECO:0000313" key="2">
    <source>
        <dbReference type="EMBL" id="OGC34297.1"/>
    </source>
</evidence>
<evidence type="ECO:0000256" key="1">
    <source>
        <dbReference type="SAM" id="MobiDB-lite"/>
    </source>
</evidence>
<comment type="caution">
    <text evidence="2">The sequence shown here is derived from an EMBL/GenBank/DDBJ whole genome shotgun (WGS) entry which is preliminary data.</text>
</comment>
<organism evidence="2 3">
    <name type="scientific">candidate division WOR-1 bacterium RIFOXYB2_FULL_48_7</name>
    <dbReference type="NCBI Taxonomy" id="1802583"/>
    <lineage>
        <taxon>Bacteria</taxon>
        <taxon>Bacillati</taxon>
        <taxon>Saganbacteria</taxon>
    </lineage>
</organism>